<evidence type="ECO:0000259" key="3">
    <source>
        <dbReference type="Pfam" id="PF01521"/>
    </source>
</evidence>
<accession>A0A316U5V6</accession>
<dbReference type="PANTHER" id="PTHR43011:SF1">
    <property type="entry name" value="IRON-SULFUR CLUSTER ASSEMBLY 2 HOMOLOG, MITOCHONDRIAL"/>
    <property type="match status" value="1"/>
</dbReference>
<dbReference type="PANTHER" id="PTHR43011">
    <property type="entry name" value="IRON-SULFUR CLUSTER ASSEMBLY 2 HOMOLOG, MITOCHONDRIAL"/>
    <property type="match status" value="1"/>
</dbReference>
<dbReference type="InterPro" id="IPR016092">
    <property type="entry name" value="ATAP"/>
</dbReference>
<dbReference type="GO" id="GO:0005739">
    <property type="term" value="C:mitochondrion"/>
    <property type="evidence" value="ECO:0007669"/>
    <property type="project" value="TreeGrafter"/>
</dbReference>
<feature type="region of interest" description="Disordered" evidence="2">
    <location>
        <begin position="80"/>
        <end position="115"/>
    </location>
</feature>
<dbReference type="RefSeq" id="XP_025347807.1">
    <property type="nucleotide sequence ID" value="XM_025492504.1"/>
</dbReference>
<dbReference type="GO" id="GO:0016226">
    <property type="term" value="P:iron-sulfur cluster assembly"/>
    <property type="evidence" value="ECO:0007669"/>
    <property type="project" value="InterPro"/>
</dbReference>
<evidence type="ECO:0000313" key="4">
    <source>
        <dbReference type="EMBL" id="PWN20647.1"/>
    </source>
</evidence>
<dbReference type="OrthoDB" id="1938621at2759"/>
<comment type="similarity">
    <text evidence="1">Belongs to the HesB/IscA family.</text>
</comment>
<protein>
    <recommendedName>
        <fullName evidence="3">Core domain-containing protein</fullName>
    </recommendedName>
</protein>
<dbReference type="GO" id="GO:0051539">
    <property type="term" value="F:4 iron, 4 sulfur cluster binding"/>
    <property type="evidence" value="ECO:0007669"/>
    <property type="project" value="TreeGrafter"/>
</dbReference>
<dbReference type="GeneID" id="37014238"/>
<name>A0A316U5V6_9BASI</name>
<proteinExistence type="inferred from homology"/>
<sequence>MIATTSHRAVVALRYAASASEQKIAATPSRMVSSPVASSSRLSLATPIAAPPSRPFVSIPTRSTLTSAGRQTTLRQQKLASLPRLTPPSHRTLATHAPTLTSKPENPEEPNVYKKGDPTILLTERAVKQLLKIALKDKDKAARLGLRIAVEPGGCHGYQYKMELEEGEEGQDGPGEEDDFRFQATQESGEIPPLPILIDSISLTLLQGSTIDYVTELIGSQFAIKDNPQAKGAGCGCGVSWEPIV</sequence>
<evidence type="ECO:0000313" key="5">
    <source>
        <dbReference type="Proteomes" id="UP000245942"/>
    </source>
</evidence>
<dbReference type="Proteomes" id="UP000245942">
    <property type="component" value="Unassembled WGS sequence"/>
</dbReference>
<dbReference type="NCBIfam" id="TIGR00049">
    <property type="entry name" value="iron-sulfur cluster assembly accessory protein"/>
    <property type="match status" value="1"/>
</dbReference>
<dbReference type="InterPro" id="IPR000361">
    <property type="entry name" value="ATAP_core_dom"/>
</dbReference>
<feature type="domain" description="Core" evidence="3">
    <location>
        <begin position="120"/>
        <end position="237"/>
    </location>
</feature>
<dbReference type="GO" id="GO:0005506">
    <property type="term" value="F:iron ion binding"/>
    <property type="evidence" value="ECO:0007669"/>
    <property type="project" value="TreeGrafter"/>
</dbReference>
<reference evidence="4 5" key="1">
    <citation type="journal article" date="2018" name="Mol. Biol. Evol.">
        <title>Broad Genomic Sampling Reveals a Smut Pathogenic Ancestry of the Fungal Clade Ustilaginomycotina.</title>
        <authorList>
            <person name="Kijpornyongpan T."/>
            <person name="Mondo S.J."/>
            <person name="Barry K."/>
            <person name="Sandor L."/>
            <person name="Lee J."/>
            <person name="Lipzen A."/>
            <person name="Pangilinan J."/>
            <person name="LaButti K."/>
            <person name="Hainaut M."/>
            <person name="Henrissat B."/>
            <person name="Grigoriev I.V."/>
            <person name="Spatafora J.W."/>
            <person name="Aime M.C."/>
        </authorList>
    </citation>
    <scope>NUCLEOTIDE SEQUENCE [LARGE SCALE GENOMIC DNA]</scope>
    <source>
        <strain evidence="4 5">MCA 4718</strain>
    </source>
</reference>
<dbReference type="GO" id="GO:0051537">
    <property type="term" value="F:2 iron, 2 sulfur cluster binding"/>
    <property type="evidence" value="ECO:0007669"/>
    <property type="project" value="TreeGrafter"/>
</dbReference>
<gene>
    <name evidence="4" type="ORF">BCV69DRAFT_282867</name>
</gene>
<dbReference type="Gene3D" id="2.60.300.12">
    <property type="entry name" value="HesB-like domain"/>
    <property type="match status" value="1"/>
</dbReference>
<dbReference type="AlphaFoldDB" id="A0A316U5V6"/>
<dbReference type="STRING" id="1684307.A0A316U5V6"/>
<evidence type="ECO:0000256" key="1">
    <source>
        <dbReference type="ARBA" id="ARBA00006718"/>
    </source>
</evidence>
<evidence type="ECO:0000256" key="2">
    <source>
        <dbReference type="SAM" id="MobiDB-lite"/>
    </source>
</evidence>
<keyword evidence="5" id="KW-1185">Reference proteome</keyword>
<organism evidence="4 5">
    <name type="scientific">Pseudomicrostroma glucosiphilum</name>
    <dbReference type="NCBI Taxonomy" id="1684307"/>
    <lineage>
        <taxon>Eukaryota</taxon>
        <taxon>Fungi</taxon>
        <taxon>Dikarya</taxon>
        <taxon>Basidiomycota</taxon>
        <taxon>Ustilaginomycotina</taxon>
        <taxon>Exobasidiomycetes</taxon>
        <taxon>Microstromatales</taxon>
        <taxon>Microstromatales incertae sedis</taxon>
        <taxon>Pseudomicrostroma</taxon>
    </lineage>
</organism>
<dbReference type="EMBL" id="KZ819327">
    <property type="protein sequence ID" value="PWN20647.1"/>
    <property type="molecule type" value="Genomic_DNA"/>
</dbReference>
<dbReference type="InterPro" id="IPR035903">
    <property type="entry name" value="HesB-like_dom_sf"/>
</dbReference>
<dbReference type="Pfam" id="PF01521">
    <property type="entry name" value="Fe-S_biosyn"/>
    <property type="match status" value="1"/>
</dbReference>
<dbReference type="SUPFAM" id="SSF89360">
    <property type="entry name" value="HesB-like domain"/>
    <property type="match status" value="1"/>
</dbReference>